<dbReference type="GO" id="GO:0046417">
    <property type="term" value="P:chorismate metabolic process"/>
    <property type="evidence" value="ECO:0007669"/>
    <property type="project" value="InterPro"/>
</dbReference>
<dbReference type="EMBL" id="CADCUE010000167">
    <property type="protein sequence ID" value="CAA9341751.1"/>
    <property type="molecule type" value="Genomic_DNA"/>
</dbReference>
<evidence type="ECO:0000259" key="1">
    <source>
        <dbReference type="PROSITE" id="PS51168"/>
    </source>
</evidence>
<dbReference type="AlphaFoldDB" id="A0A6J4LV74"/>
<reference evidence="2" key="1">
    <citation type="submission" date="2020-02" db="EMBL/GenBank/DDBJ databases">
        <authorList>
            <person name="Meier V. D."/>
        </authorList>
    </citation>
    <scope>NUCLEOTIDE SEQUENCE</scope>
    <source>
        <strain evidence="2">AVDCRST_MAG16</strain>
    </source>
</reference>
<dbReference type="SUPFAM" id="SSF48600">
    <property type="entry name" value="Chorismate mutase II"/>
    <property type="match status" value="1"/>
</dbReference>
<feature type="domain" description="Chorismate mutase" evidence="1">
    <location>
        <begin position="6"/>
        <end position="87"/>
    </location>
</feature>
<dbReference type="SMART" id="SM00830">
    <property type="entry name" value="CM_2"/>
    <property type="match status" value="1"/>
</dbReference>
<protein>
    <recommendedName>
        <fullName evidence="1">Chorismate mutase domain-containing protein</fullName>
    </recommendedName>
</protein>
<dbReference type="Gene3D" id="1.20.59.10">
    <property type="entry name" value="Chorismate mutase"/>
    <property type="match status" value="1"/>
</dbReference>
<dbReference type="InterPro" id="IPR002701">
    <property type="entry name" value="CM_II_prokaryot"/>
</dbReference>
<dbReference type="Pfam" id="PF01817">
    <property type="entry name" value="CM_2"/>
    <property type="match status" value="1"/>
</dbReference>
<gene>
    <name evidence="2" type="ORF">AVDCRST_MAG16-1859</name>
</gene>
<sequence length="87" mass="9389">MDDVHDPRCDAVRAGRERIDALDAELVRLVAERVALSASVQSARRAAGGPRIVQSRENEVVGRWRQAHGRPGGTIALALLELGRGPL</sequence>
<dbReference type="InterPro" id="IPR036263">
    <property type="entry name" value="Chorismate_II_sf"/>
</dbReference>
<name>A0A6J4LV74_9ACTN</name>
<evidence type="ECO:0000313" key="2">
    <source>
        <dbReference type="EMBL" id="CAA9341751.1"/>
    </source>
</evidence>
<proteinExistence type="predicted"/>
<dbReference type="GO" id="GO:0004106">
    <property type="term" value="F:chorismate mutase activity"/>
    <property type="evidence" value="ECO:0007669"/>
    <property type="project" value="InterPro"/>
</dbReference>
<dbReference type="NCBIfam" id="NF005894">
    <property type="entry name" value="PRK07857.1"/>
    <property type="match status" value="1"/>
</dbReference>
<organism evidence="2">
    <name type="scientific">uncultured Frankineae bacterium</name>
    <dbReference type="NCBI Taxonomy" id="437475"/>
    <lineage>
        <taxon>Bacteria</taxon>
        <taxon>Bacillati</taxon>
        <taxon>Actinomycetota</taxon>
        <taxon>Actinomycetes</taxon>
        <taxon>Frankiales</taxon>
        <taxon>environmental samples</taxon>
    </lineage>
</organism>
<dbReference type="PROSITE" id="PS51168">
    <property type="entry name" value="CHORISMATE_MUT_2"/>
    <property type="match status" value="1"/>
</dbReference>
<accession>A0A6J4LV74</accession>
<dbReference type="InterPro" id="IPR036979">
    <property type="entry name" value="CM_dom_sf"/>
</dbReference>